<evidence type="ECO:0000313" key="2">
    <source>
        <dbReference type="Proteomes" id="UP000319619"/>
    </source>
</evidence>
<evidence type="ECO:0000313" key="1">
    <source>
        <dbReference type="EMBL" id="TKJ40002.1"/>
    </source>
</evidence>
<gene>
    <name evidence="1" type="ORF">CEE37_09710</name>
</gene>
<proteinExistence type="predicted"/>
<organism evidence="1 2">
    <name type="scientific">candidate division LCP-89 bacterium B3_LCP</name>
    <dbReference type="NCBI Taxonomy" id="2012998"/>
    <lineage>
        <taxon>Bacteria</taxon>
        <taxon>Pseudomonadati</taxon>
        <taxon>Bacteria division LCP-89</taxon>
    </lineage>
</organism>
<dbReference type="AlphaFoldDB" id="A0A532UYL3"/>
<dbReference type="Proteomes" id="UP000319619">
    <property type="component" value="Unassembled WGS sequence"/>
</dbReference>
<accession>A0A532UYL3</accession>
<comment type="caution">
    <text evidence="1">The sequence shown here is derived from an EMBL/GenBank/DDBJ whole genome shotgun (WGS) entry which is preliminary data.</text>
</comment>
<sequence>MSEGLLRRIPGLLNVYPAQAGCTLKLSLAQRKNDHFSDLRKFELQNLFWSATADCEESVALVRRQILDALRLSE</sequence>
<reference evidence="1 2" key="1">
    <citation type="submission" date="2017-06" db="EMBL/GenBank/DDBJ databases">
        <title>Novel microbial phyla capable of carbon fixation and sulfur reduction in deep-sea sediments.</title>
        <authorList>
            <person name="Huang J."/>
            <person name="Baker B."/>
            <person name="Wang Y."/>
        </authorList>
    </citation>
    <scope>NUCLEOTIDE SEQUENCE [LARGE SCALE GENOMIC DNA]</scope>
    <source>
        <strain evidence="1">B3_LCP</strain>
    </source>
</reference>
<name>A0A532UYL3_UNCL8</name>
<dbReference type="EMBL" id="NJBN01000006">
    <property type="protein sequence ID" value="TKJ40002.1"/>
    <property type="molecule type" value="Genomic_DNA"/>
</dbReference>
<protein>
    <submittedName>
        <fullName evidence="1">Uncharacterized protein</fullName>
    </submittedName>
</protein>